<evidence type="ECO:0000256" key="1">
    <source>
        <dbReference type="SAM" id="SignalP"/>
    </source>
</evidence>
<feature type="chain" id="PRO_5029824684" evidence="1">
    <location>
        <begin position="20"/>
        <end position="186"/>
    </location>
</feature>
<feature type="signal peptide" evidence="1">
    <location>
        <begin position="1"/>
        <end position="19"/>
    </location>
</feature>
<name>A0A7L6AX84_9GAMM</name>
<evidence type="ECO:0000313" key="2">
    <source>
        <dbReference type="EMBL" id="QLQ33685.1"/>
    </source>
</evidence>
<sequence>MKYLILSLSVLLASCGVTTGYVGNVSDKSKLSTVDAPKFMKTGFPAKYEQYLLLKSGDVEVGSFVRGYPDKIDVIGGENHITFEYQNNLNQTLVGAVLSTGAIGGALNEATRDKHIFSIDVDLKPGHDYSIMFYPNLVSGKNVVPQPWVIDKNTREIVYGVVPQGVKDPLSFDNYSDIKEGVKLAE</sequence>
<dbReference type="PROSITE" id="PS51257">
    <property type="entry name" value="PROKAR_LIPOPROTEIN"/>
    <property type="match status" value="1"/>
</dbReference>
<evidence type="ECO:0000313" key="3">
    <source>
        <dbReference type="Proteomes" id="UP000510621"/>
    </source>
</evidence>
<keyword evidence="3" id="KW-1185">Reference proteome</keyword>
<dbReference type="AlphaFoldDB" id="A0A7L6AX84"/>
<gene>
    <name evidence="2" type="ORF">HZT40_21075</name>
</gene>
<dbReference type="EMBL" id="CP059265">
    <property type="protein sequence ID" value="QLQ33685.1"/>
    <property type="molecule type" value="Genomic_DNA"/>
</dbReference>
<dbReference type="KEGG" id="this:HZT40_21075"/>
<reference evidence="2" key="1">
    <citation type="submission" date="2020-06" db="EMBL/GenBank/DDBJ databases">
        <title>Analysis procedures for assessing recovery of high quality, complete, closed genomes from Nanopore long read metagenome sequencing.</title>
        <authorList>
            <person name="Bessarab I."/>
            <person name="Arumugam K."/>
            <person name="Haryono M."/>
            <person name="Liu X."/>
            <person name="Roy S."/>
            <person name="Zuniga-Montanez R.E."/>
            <person name="Qiu G."/>
            <person name="Drautz-Moses D.I."/>
            <person name="Law Y.Y."/>
            <person name="Wuertz S."/>
            <person name="Lauro F.M."/>
            <person name="Huson D.H."/>
            <person name="Williams R.B."/>
        </authorList>
    </citation>
    <scope>NUCLEOTIDE SEQUENCE [LARGE SCALE GENOMIC DNA]</scope>
    <source>
        <strain evidence="2">SSD2</strain>
    </source>
</reference>
<protein>
    <submittedName>
        <fullName evidence="2">Uncharacterized protein</fullName>
    </submittedName>
</protein>
<organism evidence="2 3">
    <name type="scientific">Candidatus Thiothrix singaporensis</name>
    <dbReference type="NCBI Taxonomy" id="2799669"/>
    <lineage>
        <taxon>Bacteria</taxon>
        <taxon>Pseudomonadati</taxon>
        <taxon>Pseudomonadota</taxon>
        <taxon>Gammaproteobacteria</taxon>
        <taxon>Thiotrichales</taxon>
        <taxon>Thiotrichaceae</taxon>
        <taxon>Thiothrix</taxon>
    </lineage>
</organism>
<accession>A0A7L6AX84</accession>
<dbReference type="Proteomes" id="UP000510621">
    <property type="component" value="Chromosome"/>
</dbReference>
<proteinExistence type="predicted"/>
<keyword evidence="1" id="KW-0732">Signal</keyword>